<accession>A0A6A0A654</accession>
<gene>
    <name evidence="2" type="ORF">HaLaN_26387</name>
</gene>
<comment type="caution">
    <text evidence="2">The sequence shown here is derived from an EMBL/GenBank/DDBJ whole genome shotgun (WGS) entry which is preliminary data.</text>
</comment>
<proteinExistence type="predicted"/>
<keyword evidence="1" id="KW-0175">Coiled coil</keyword>
<evidence type="ECO:0000313" key="3">
    <source>
        <dbReference type="Proteomes" id="UP000485058"/>
    </source>
</evidence>
<feature type="coiled-coil region" evidence="1">
    <location>
        <begin position="157"/>
        <end position="191"/>
    </location>
</feature>
<dbReference type="EMBL" id="BLLF01003696">
    <property type="protein sequence ID" value="GFH27983.1"/>
    <property type="molecule type" value="Genomic_DNA"/>
</dbReference>
<keyword evidence="3" id="KW-1185">Reference proteome</keyword>
<sequence>MNQQPSFTFLVWDKLRRAVASFLVPVLVLAVSRLISQVIVPMWCWGFVQCQLLLDQRDQRELQRVTDTKKRMVKDLKDSTHFEKTMELLKKYDPEQQQPLPVLALPAAGGLGTGGRLTPTSQLLARTSTAAVAAAAGAGKALFPLLDSLANNMIGDNPHLVEELRRTQRQMQGLQERNAALKAELLELHKRYDLPLSDVLQAEVQGKLVCW</sequence>
<evidence type="ECO:0000313" key="2">
    <source>
        <dbReference type="EMBL" id="GFH27983.1"/>
    </source>
</evidence>
<dbReference type="Proteomes" id="UP000485058">
    <property type="component" value="Unassembled WGS sequence"/>
</dbReference>
<dbReference type="AlphaFoldDB" id="A0A6A0A654"/>
<name>A0A6A0A654_HAELA</name>
<organism evidence="2 3">
    <name type="scientific">Haematococcus lacustris</name>
    <name type="common">Green alga</name>
    <name type="synonym">Haematococcus pluvialis</name>
    <dbReference type="NCBI Taxonomy" id="44745"/>
    <lineage>
        <taxon>Eukaryota</taxon>
        <taxon>Viridiplantae</taxon>
        <taxon>Chlorophyta</taxon>
        <taxon>core chlorophytes</taxon>
        <taxon>Chlorophyceae</taxon>
        <taxon>CS clade</taxon>
        <taxon>Chlamydomonadales</taxon>
        <taxon>Haematococcaceae</taxon>
        <taxon>Haematococcus</taxon>
    </lineage>
</organism>
<evidence type="ECO:0000256" key="1">
    <source>
        <dbReference type="SAM" id="Coils"/>
    </source>
</evidence>
<reference evidence="2 3" key="1">
    <citation type="submission" date="2020-02" db="EMBL/GenBank/DDBJ databases">
        <title>Draft genome sequence of Haematococcus lacustris strain NIES-144.</title>
        <authorList>
            <person name="Morimoto D."/>
            <person name="Nakagawa S."/>
            <person name="Yoshida T."/>
            <person name="Sawayama S."/>
        </authorList>
    </citation>
    <scope>NUCLEOTIDE SEQUENCE [LARGE SCALE GENOMIC DNA]</scope>
    <source>
        <strain evidence="2 3">NIES-144</strain>
    </source>
</reference>
<protein>
    <submittedName>
        <fullName evidence="2">Uncharacterized protein</fullName>
    </submittedName>
</protein>